<dbReference type="InterPro" id="IPR011990">
    <property type="entry name" value="TPR-like_helical_dom_sf"/>
</dbReference>
<evidence type="ECO:0000256" key="4">
    <source>
        <dbReference type="SAM" id="MobiDB-lite"/>
    </source>
</evidence>
<dbReference type="InParanoid" id="A0A316W204"/>
<feature type="compositionally biased region" description="Basic and acidic residues" evidence="4">
    <location>
        <begin position="52"/>
        <end position="65"/>
    </location>
</feature>
<feature type="compositionally biased region" description="Polar residues" evidence="4">
    <location>
        <begin position="1"/>
        <end position="17"/>
    </location>
</feature>
<dbReference type="STRING" id="1522189.A0A316W204"/>
<evidence type="ECO:0000256" key="1">
    <source>
        <dbReference type="ARBA" id="ARBA00022803"/>
    </source>
</evidence>
<dbReference type="InterPro" id="IPR019734">
    <property type="entry name" value="TPR_rpt"/>
</dbReference>
<evidence type="ECO:0000313" key="5">
    <source>
        <dbReference type="EMBL" id="PWN43820.1"/>
    </source>
</evidence>
<evidence type="ECO:0000256" key="3">
    <source>
        <dbReference type="PROSITE-ProRule" id="PRU00339"/>
    </source>
</evidence>
<dbReference type="GO" id="GO:0005680">
    <property type="term" value="C:anaphase-promoting complex"/>
    <property type="evidence" value="ECO:0007669"/>
    <property type="project" value="UniProtKB-ARBA"/>
</dbReference>
<protein>
    <submittedName>
        <fullName evidence="5">Uncharacterized protein</fullName>
    </submittedName>
</protein>
<feature type="compositionally biased region" description="Low complexity" evidence="4">
    <location>
        <begin position="69"/>
        <end position="98"/>
    </location>
</feature>
<dbReference type="PANTHER" id="PTHR12558:SF13">
    <property type="entry name" value="CELL DIVISION CYCLE PROTEIN 27 HOMOLOG"/>
    <property type="match status" value="1"/>
</dbReference>
<feature type="repeat" description="TPR" evidence="3">
    <location>
        <begin position="995"/>
        <end position="1028"/>
    </location>
</feature>
<reference evidence="5 6" key="1">
    <citation type="journal article" date="2018" name="Mol. Biol. Evol.">
        <title>Broad Genomic Sampling Reveals a Smut Pathogenic Ancestry of the Fungal Clade Ustilaginomycotina.</title>
        <authorList>
            <person name="Kijpornyongpan T."/>
            <person name="Mondo S.J."/>
            <person name="Barry K."/>
            <person name="Sandor L."/>
            <person name="Lee J."/>
            <person name="Lipzen A."/>
            <person name="Pangilinan J."/>
            <person name="LaButti K."/>
            <person name="Hainaut M."/>
            <person name="Henrissat B."/>
            <person name="Grigoriev I.V."/>
            <person name="Spatafora J.W."/>
            <person name="Aime M.C."/>
        </authorList>
    </citation>
    <scope>NUCLEOTIDE SEQUENCE [LARGE SCALE GENOMIC DNA]</scope>
    <source>
        <strain evidence="5 6">MCA 4658</strain>
    </source>
</reference>
<feature type="compositionally biased region" description="Acidic residues" evidence="4">
    <location>
        <begin position="1260"/>
        <end position="1280"/>
    </location>
</feature>
<dbReference type="Gene3D" id="1.25.40.10">
    <property type="entry name" value="Tetratricopeptide repeat domain"/>
    <property type="match status" value="2"/>
</dbReference>
<sequence>MVAPSTDTGASSSSRRQIQPARSAMPGASLNTRATSSMAPQLRSGSSGYHRRQLDPRTRQMHAEIDALSQTQAESQPQQSQSQAGSAGARGASLQSQSRLDADDAAPKSISEIVTLARDGRWAGVAGTVRSTSSTSGLSATQASLDPRASQEDGCLKAAERVQAILIANGLVPSYPSPAAVEFASSSSSTSTDLLSLQVTRLNQLSQSHLDLSPPDRTSASFYSFLALALDPKSIRARRTLAMCYLAGSTPFPLTSPPLGDVLSAHATLHLLTDGPSTIFEDAECARLYAKACSRLSKFEEAETALRWTASRTDKSSTFSSGKVHPRAGANSPTSSSVDLSKGVLEPHRVVPGLTREKVRAQAHDEAELAALACKSGKSQDAEIGYAAAGVDPWNWRAWIGRCGLASDPSAEYAFPGALAHHSPAVFFAAVFLERLSAAGLEATAEGCLSWVGGRSANAEQVGRAGSMSKANAAVAKESNVVEAAAAAPTRAGSHTSAPQVRPGSRHPSQTAGSAVTAGVKRVRAAGTVAAPSSANATRSQSTTRSGAAATTRPGVRQGLSVGRQNEPPTRPASSMSGSSILTSSANAADEKPASSHIVIGGSQSQRVTRSALAPTSGAAQTRSRAVNSQGGRSAATRNTPSSASQTTPAPQGAAKTNSIAGRTAAPTGTQAPRRAMRAGAPSSATSSESEAGPGHRKAGLTAGRSNSSGQHKERNTALGEESAAIDRALREVLRASCEEAARLACIWSAVDGAVLDVVRTMAEAYGALSRNVGRKASWVLRPSEEMFGETSSGSKARSLGFSEGWKDRGDHRRGSLPASVRDAPATRCLLGIAAYQTADYATSERHFAYARAKDPSMVQHMDIFSTVLFYLKREVALSALVCHLMLLDSSHPIAQIAAGNAYSMQGEHSIALRCFRRAALASPAHPYAYTLAAHEAKSLNLLERAIALYRAAIRADQRFWNAWAGLAEVYMANESFDLAEYHWGMALRLNTGNAVLWDVYGRCQEALSNPVEARTAYERAISLDPKLPSTRLRLAQLHAFFGDTEKAHEQLLLTCQLAPDEPSVHLELARSYMKLGGGEFSTASASRKKTQLERKKRGWSAWSDAQGKKVLRTALPEKMQELVAHHLCAAIDLDPRSLREIKSMGEGATSALRGAAWQSRTSMGVEEEEEEDEMHVDEDESVNEEEQEEQEQDELEEEAIGYADADADADADLDESGAAAASSSSENQDASTSRQARHPLHAGDGESLDADDLRAVQEALDDDEMYAAEESSERDELEVGQELFRGGAAAAQTSQSQDMDVSS</sequence>
<feature type="region of interest" description="Disordered" evidence="4">
    <location>
        <begin position="486"/>
        <end position="721"/>
    </location>
</feature>
<feature type="region of interest" description="Disordered" evidence="4">
    <location>
        <begin position="1149"/>
        <end position="1304"/>
    </location>
</feature>
<name>A0A316W204_9BASI</name>
<dbReference type="PANTHER" id="PTHR12558">
    <property type="entry name" value="CELL DIVISION CYCLE 16,23,27"/>
    <property type="match status" value="1"/>
</dbReference>
<proteinExistence type="inferred from homology"/>
<feature type="compositionally biased region" description="Polar residues" evidence="4">
    <location>
        <begin position="29"/>
        <end position="47"/>
    </location>
</feature>
<dbReference type="GO" id="GO:0005737">
    <property type="term" value="C:cytoplasm"/>
    <property type="evidence" value="ECO:0007669"/>
    <property type="project" value="TreeGrafter"/>
</dbReference>
<feature type="region of interest" description="Disordered" evidence="4">
    <location>
        <begin position="789"/>
        <end position="819"/>
    </location>
</feature>
<organism evidence="5 6">
    <name type="scientific">Ceraceosorus guamensis</name>
    <dbReference type="NCBI Taxonomy" id="1522189"/>
    <lineage>
        <taxon>Eukaryota</taxon>
        <taxon>Fungi</taxon>
        <taxon>Dikarya</taxon>
        <taxon>Basidiomycota</taxon>
        <taxon>Ustilaginomycotina</taxon>
        <taxon>Exobasidiomycetes</taxon>
        <taxon>Ceraceosorales</taxon>
        <taxon>Ceraceosoraceae</taxon>
        <taxon>Ceraceosorus</taxon>
    </lineage>
</organism>
<dbReference type="OrthoDB" id="10248520at2759"/>
<feature type="compositionally biased region" description="Polar residues" evidence="4">
    <location>
        <begin position="1293"/>
        <end position="1304"/>
    </location>
</feature>
<comment type="similarity">
    <text evidence="2">Belongs to the APC3/CDC27 family.</text>
</comment>
<keyword evidence="6" id="KW-1185">Reference proteome</keyword>
<dbReference type="GeneID" id="37037883"/>
<evidence type="ECO:0000256" key="2">
    <source>
        <dbReference type="ARBA" id="ARBA00038210"/>
    </source>
</evidence>
<feature type="compositionally biased region" description="Basic and acidic residues" evidence="4">
    <location>
        <begin position="805"/>
        <end position="814"/>
    </location>
</feature>
<evidence type="ECO:0000313" key="6">
    <source>
        <dbReference type="Proteomes" id="UP000245783"/>
    </source>
</evidence>
<dbReference type="Proteomes" id="UP000245783">
    <property type="component" value="Unassembled WGS sequence"/>
</dbReference>
<dbReference type="Pfam" id="PF13432">
    <property type="entry name" value="TPR_16"/>
    <property type="match status" value="1"/>
</dbReference>
<feature type="repeat" description="TPR" evidence="3">
    <location>
        <begin position="893"/>
        <end position="926"/>
    </location>
</feature>
<keyword evidence="1 3" id="KW-0802">TPR repeat</keyword>
<feature type="compositionally biased region" description="Acidic residues" evidence="4">
    <location>
        <begin position="1166"/>
        <end position="1216"/>
    </location>
</feature>
<dbReference type="RefSeq" id="XP_025370980.1">
    <property type="nucleotide sequence ID" value="XM_025516013.1"/>
</dbReference>
<gene>
    <name evidence="5" type="ORF">IE81DRAFT_346213</name>
</gene>
<feature type="compositionally biased region" description="Low complexity" evidence="4">
    <location>
        <begin position="574"/>
        <end position="585"/>
    </location>
</feature>
<feature type="compositionally biased region" description="Low complexity" evidence="4">
    <location>
        <begin position="537"/>
        <end position="553"/>
    </location>
</feature>
<feature type="compositionally biased region" description="Low complexity" evidence="4">
    <location>
        <begin position="679"/>
        <end position="693"/>
    </location>
</feature>
<dbReference type="SUPFAM" id="SSF48452">
    <property type="entry name" value="TPR-like"/>
    <property type="match status" value="1"/>
</dbReference>
<feature type="region of interest" description="Disordered" evidence="4">
    <location>
        <begin position="1"/>
        <end position="106"/>
    </location>
</feature>
<dbReference type="GO" id="GO:0007091">
    <property type="term" value="P:metaphase/anaphase transition of mitotic cell cycle"/>
    <property type="evidence" value="ECO:0007669"/>
    <property type="project" value="TreeGrafter"/>
</dbReference>
<feature type="compositionally biased region" description="Low complexity" evidence="4">
    <location>
        <begin position="1217"/>
        <end position="1234"/>
    </location>
</feature>
<feature type="region of interest" description="Disordered" evidence="4">
    <location>
        <begin position="315"/>
        <end position="340"/>
    </location>
</feature>
<accession>A0A316W204</accession>
<dbReference type="PROSITE" id="PS50005">
    <property type="entry name" value="TPR"/>
    <property type="match status" value="2"/>
</dbReference>
<dbReference type="EMBL" id="KZ819366">
    <property type="protein sequence ID" value="PWN43820.1"/>
    <property type="molecule type" value="Genomic_DNA"/>
</dbReference>
<dbReference type="GO" id="GO:0051301">
    <property type="term" value="P:cell division"/>
    <property type="evidence" value="ECO:0007669"/>
    <property type="project" value="TreeGrafter"/>
</dbReference>
<dbReference type="SMART" id="SM00028">
    <property type="entry name" value="TPR"/>
    <property type="match status" value="5"/>
</dbReference>
<dbReference type="GO" id="GO:0031145">
    <property type="term" value="P:anaphase-promoting complex-dependent catabolic process"/>
    <property type="evidence" value="ECO:0007669"/>
    <property type="project" value="TreeGrafter"/>
</dbReference>
<dbReference type="GO" id="GO:0016567">
    <property type="term" value="P:protein ubiquitination"/>
    <property type="evidence" value="ECO:0007669"/>
    <property type="project" value="TreeGrafter"/>
</dbReference>
<feature type="compositionally biased region" description="Polar residues" evidence="4">
    <location>
        <begin position="618"/>
        <end position="671"/>
    </location>
</feature>